<dbReference type="Proteomes" id="UP000291106">
    <property type="component" value="Chromosome"/>
</dbReference>
<protein>
    <submittedName>
        <fullName evidence="1">AlpA family phage regulatory protein</fullName>
    </submittedName>
</protein>
<dbReference type="Gene3D" id="1.10.238.160">
    <property type="match status" value="1"/>
</dbReference>
<dbReference type="RefSeq" id="WP_130597935.1">
    <property type="nucleotide sequence ID" value="NZ_CP036200.1"/>
</dbReference>
<dbReference type="OrthoDB" id="8455288at2"/>
<evidence type="ECO:0000313" key="1">
    <source>
        <dbReference type="EMBL" id="QBF81961.1"/>
    </source>
</evidence>
<dbReference type="AlphaFoldDB" id="A0A411PEJ3"/>
<sequence>MNTYSNHLKILRKPEVLALLGLSETSLHRQIKAGTFPPSFSLGCRAVGWYEHELTSVIKARAAAKTENEIIAIVQRLVASRKQEI</sequence>
<proteinExistence type="predicted"/>
<evidence type="ECO:0000313" key="2">
    <source>
        <dbReference type="Proteomes" id="UP000291106"/>
    </source>
</evidence>
<accession>A0A411PEJ3</accession>
<name>A0A411PEJ3_9GAMM</name>
<dbReference type="InterPro" id="IPR010260">
    <property type="entry name" value="AlpA"/>
</dbReference>
<dbReference type="KEGG" id="smai:EXU30_04040"/>
<keyword evidence="2" id="KW-1185">Reference proteome</keyword>
<reference evidence="1 2" key="1">
    <citation type="submission" date="2019-02" db="EMBL/GenBank/DDBJ databases">
        <title>Shewanella sp. D4-2 isolated from Dokdo Island.</title>
        <authorList>
            <person name="Baek K."/>
        </authorList>
    </citation>
    <scope>NUCLEOTIDE SEQUENCE [LARGE SCALE GENOMIC DNA]</scope>
    <source>
        <strain evidence="1 2">D4-2</strain>
    </source>
</reference>
<dbReference type="EMBL" id="CP036200">
    <property type="protein sequence ID" value="QBF81961.1"/>
    <property type="molecule type" value="Genomic_DNA"/>
</dbReference>
<dbReference type="Pfam" id="PF05930">
    <property type="entry name" value="Phage_AlpA"/>
    <property type="match status" value="1"/>
</dbReference>
<organism evidence="1 2">
    <name type="scientific">Shewanella maritima</name>
    <dbReference type="NCBI Taxonomy" id="2520507"/>
    <lineage>
        <taxon>Bacteria</taxon>
        <taxon>Pseudomonadati</taxon>
        <taxon>Pseudomonadota</taxon>
        <taxon>Gammaproteobacteria</taxon>
        <taxon>Alteromonadales</taxon>
        <taxon>Shewanellaceae</taxon>
        <taxon>Shewanella</taxon>
    </lineage>
</organism>
<gene>
    <name evidence="1" type="ORF">EXU30_04040</name>
</gene>